<evidence type="ECO:0000256" key="3">
    <source>
        <dbReference type="SAM" id="MobiDB-lite"/>
    </source>
</evidence>
<dbReference type="Gene3D" id="2.60.40.150">
    <property type="entry name" value="C2 domain"/>
    <property type="match status" value="1"/>
</dbReference>
<dbReference type="Pfam" id="PF06920">
    <property type="entry name" value="DHR-2_Lobe_A"/>
    <property type="match status" value="1"/>
</dbReference>
<name>A0A914BWG8_9BILA</name>
<dbReference type="InterPro" id="IPR027357">
    <property type="entry name" value="DOCKER_dom"/>
</dbReference>
<dbReference type="CDD" id="cd08696">
    <property type="entry name" value="C2_Dock-C"/>
    <property type="match status" value="1"/>
</dbReference>
<comment type="similarity">
    <text evidence="2">Belongs to the DOCK family.</text>
</comment>
<reference evidence="7" key="1">
    <citation type="submission" date="2022-11" db="UniProtKB">
        <authorList>
            <consortium name="WormBaseParasite"/>
        </authorList>
    </citation>
    <scope>IDENTIFICATION</scope>
</reference>
<dbReference type="GO" id="GO:0005085">
    <property type="term" value="F:guanyl-nucleotide exchange factor activity"/>
    <property type="evidence" value="ECO:0007669"/>
    <property type="project" value="UniProtKB-KW"/>
</dbReference>
<keyword evidence="1" id="KW-0344">Guanine-nucleotide releasing factor</keyword>
<sequence>MQTAVYDLQLEPLFEPLFGTLAFYDIHEKRKITENFYFDLNPDETLALIRAHSGVEEEASKCCKAFININSLTTGVFIVFKLEKVLQGVDISDAVEPYLKEDKNKERLCQNAREYCERLGAYRMPFAWTAIDLSTALSNAQALLHTSVTDGMPKIDEDQDTISTYSKCPGDNESIISADRTSCYTTTETPQHIHSAGTISSQTERSETPILKRKNVTVITETNENLQSNIQALQQPVTININSFYKQETDKISDDELIKLLCEAKKSSSKFSRLKSIPVDFKIELSVANFDEIPAKLSPELCRIQPFVREISDPLAKEVLEFPKPRSFSPNLFYRNLMFVYPKNVNMSGRSGNARNIAIKIELMNAKMQALPVIFGKSSTRNVSTSTHTSVIYHNKNPQFSDEVKMQLPIDLNDGHHLLFTFYHISCKTSKPTEAIETPIGYTWHPLYKDGQLQTGDFMLPISLEPLPPSICYVSPLVNMPNIKWLENHKPLFSVHISPVSTVHAQDSYLNAFFVAFHSFEPTTTKKLPATEEQLKIAIKSIIKSKPEPLVAFLYIVLDKLLTLIARPPYSDQLTQVCFETMCQLVKVCTMLLDDTHDIHGRSQMLITYIHFHKLVKEVVQKPSGSGGAPLAKFDESIMGKSSRPESVNLIELIKSYEKSTSGKPIVEEVVDGSTKLIHEELAKLFANCTGNLRETACTYSWFFLELIHKSMAEFLAQGNRFFLPRKLRFRDTFLLSVMQLCNMLSSEVIEKVAKDYRQAKSINSSLAFFLRDCLSLMDRSFIMNMVKRYCNEVIQKINNSTEPLQTSLITLKIAFLRIICSHEHFTLLNMPFEIPAQNSNSATTNNPFKTSSSLTGLNAMAPIENASQTGAQSSLVQSACSNAPPSPSGSSSLSSRCSNATDSQCPSNLLELTPQYRSKHFLLGIVLSDLASILNSSNSTLHAQIISLVRSILATHETDARLADGTLKNRVASLYLPLVGIVMDIRNSICDPYFFQNARNSFCGNFALGPGVNPRVAMAISGISSSESTDSNIKASESENSLVMPKYVLPMHLSKQLLSCFVWTLKNIEQVTLLHWLRELPPHRVQHFVELLQLSISIFEYRPPEGFGSNRNSMLGEPNEAAYEEYVEENFRKISYASGCVDEQRSVLVRWRSEEPKISHEKRSTNVAQDVEQSLEKNLSTEVLLSVLDTVETLIKVLSMPASDHLLFILPALIRILMHMLACNQSVQSLENIFATERSIVAKFPELIFEQRAELCSELCLQLLRHLASKLPAVRSQAAASLYLLMRHSFEHSFNFSKVKMQITMSLSTLVSNASSYGFLLNESNLRRSLKTMLTYLENDLNADMELRESSFGGQVKDLVFNLHMILSDTVKMKSFSNDFEMLIDLMYRIAKGYQNNPDLRLTWLINIANKHADKGNQAEAAQCMLHCAALVSEYMSMHSYDSLLPKGAVDLAHLSENILEESATSDDVISPDEEGICESLHFSTEGFVHLIEKTASFFDKAQMYELVAEVYKMILPILEETKDFHRLARVHSQISETLKKVDQQIAYVQDVSDAFETPLASSDKRCFGTYFRVGLY</sequence>
<evidence type="ECO:0000256" key="1">
    <source>
        <dbReference type="ARBA" id="ARBA00022658"/>
    </source>
</evidence>
<evidence type="ECO:0000256" key="2">
    <source>
        <dbReference type="PROSITE-ProRule" id="PRU00983"/>
    </source>
</evidence>
<feature type="compositionally biased region" description="Low complexity" evidence="3">
    <location>
        <begin position="879"/>
        <end position="898"/>
    </location>
</feature>
<dbReference type="PROSITE" id="PS51651">
    <property type="entry name" value="DOCKER"/>
    <property type="match status" value="1"/>
</dbReference>
<dbReference type="PROSITE" id="PS51650">
    <property type="entry name" value="C2_DOCK"/>
    <property type="match status" value="1"/>
</dbReference>
<dbReference type="FunFam" id="1.25.40.410:FF:000002">
    <property type="entry name" value="Dedicator of cytokinesis protein 7"/>
    <property type="match status" value="1"/>
</dbReference>
<dbReference type="Gene3D" id="1.25.40.410">
    <property type="match status" value="1"/>
</dbReference>
<feature type="region of interest" description="Disordered" evidence="3">
    <location>
        <begin position="876"/>
        <end position="898"/>
    </location>
</feature>
<dbReference type="InterPro" id="IPR026791">
    <property type="entry name" value="DOCK"/>
</dbReference>
<dbReference type="InterPro" id="IPR043161">
    <property type="entry name" value="DOCK_C_lobe_A"/>
</dbReference>
<dbReference type="PANTHER" id="PTHR23317">
    <property type="entry name" value="DEDICATOR OF CYTOKINESIS DOCK"/>
    <property type="match status" value="1"/>
</dbReference>
<dbReference type="Proteomes" id="UP000887540">
    <property type="component" value="Unplaced"/>
</dbReference>
<dbReference type="InterPro" id="IPR046769">
    <property type="entry name" value="DOCKER_Lobe_A"/>
</dbReference>
<evidence type="ECO:0000259" key="4">
    <source>
        <dbReference type="PROSITE" id="PS51650"/>
    </source>
</evidence>
<dbReference type="InterPro" id="IPR027007">
    <property type="entry name" value="C2_DOCK-type_domain"/>
</dbReference>
<evidence type="ECO:0000313" key="7">
    <source>
        <dbReference type="WBParaSite" id="ACRNAN_Path_1158.g4470.t1"/>
    </source>
</evidence>
<dbReference type="WBParaSite" id="ACRNAN_Path_1158.g4470.t1">
    <property type="protein sequence ID" value="ACRNAN_Path_1158.g4470.t1"/>
    <property type="gene ID" value="ACRNAN_Path_1158.g4470"/>
</dbReference>
<dbReference type="InterPro" id="IPR037808">
    <property type="entry name" value="C2_Dock-C"/>
</dbReference>
<accession>A0A914BWG8</accession>
<dbReference type="InterPro" id="IPR035892">
    <property type="entry name" value="C2_domain_sf"/>
</dbReference>
<keyword evidence="6" id="KW-1185">Reference proteome</keyword>
<proteinExistence type="inferred from homology"/>
<dbReference type="GO" id="GO:0007264">
    <property type="term" value="P:small GTPase-mediated signal transduction"/>
    <property type="evidence" value="ECO:0007669"/>
    <property type="project" value="InterPro"/>
</dbReference>
<feature type="domain" description="C2 DOCK-type" evidence="4">
    <location>
        <begin position="335"/>
        <end position="500"/>
    </location>
</feature>
<evidence type="ECO:0000313" key="6">
    <source>
        <dbReference type="Proteomes" id="UP000887540"/>
    </source>
</evidence>
<dbReference type="PANTHER" id="PTHR23317:SF76">
    <property type="entry name" value="LD20667P"/>
    <property type="match status" value="1"/>
</dbReference>
<feature type="domain" description="DOCKER" evidence="5">
    <location>
        <begin position="1393"/>
        <end position="1578"/>
    </location>
</feature>
<dbReference type="Pfam" id="PF14429">
    <property type="entry name" value="DOCK-C2"/>
    <property type="match status" value="1"/>
</dbReference>
<organism evidence="6 7">
    <name type="scientific">Acrobeloides nanus</name>
    <dbReference type="NCBI Taxonomy" id="290746"/>
    <lineage>
        <taxon>Eukaryota</taxon>
        <taxon>Metazoa</taxon>
        <taxon>Ecdysozoa</taxon>
        <taxon>Nematoda</taxon>
        <taxon>Chromadorea</taxon>
        <taxon>Rhabditida</taxon>
        <taxon>Tylenchina</taxon>
        <taxon>Cephalobomorpha</taxon>
        <taxon>Cephaloboidea</taxon>
        <taxon>Cephalobidae</taxon>
        <taxon>Acrobeloides</taxon>
    </lineage>
</organism>
<evidence type="ECO:0000259" key="5">
    <source>
        <dbReference type="PROSITE" id="PS51651"/>
    </source>
</evidence>
<protein>
    <submittedName>
        <fullName evidence="7">Dedicator of cytokinesis protein 7</fullName>
    </submittedName>
</protein>